<proteinExistence type="inferred from homology"/>
<keyword evidence="3" id="KW-0813">Transport</keyword>
<feature type="transmembrane region" description="Helical" evidence="8">
    <location>
        <begin position="109"/>
        <end position="128"/>
    </location>
</feature>
<evidence type="ECO:0000313" key="9">
    <source>
        <dbReference type="EMBL" id="MFB9518527.1"/>
    </source>
</evidence>
<gene>
    <name evidence="9" type="ORF">ACFFTU_00955</name>
</gene>
<comment type="caution">
    <text evidence="9">The sequence shown here is derived from an EMBL/GenBank/DDBJ whole genome shotgun (WGS) entry which is preliminary data.</text>
</comment>
<feature type="transmembrane region" description="Helical" evidence="8">
    <location>
        <begin position="39"/>
        <end position="62"/>
    </location>
</feature>
<feature type="transmembrane region" description="Helical" evidence="8">
    <location>
        <begin position="234"/>
        <end position="251"/>
    </location>
</feature>
<dbReference type="InterPro" id="IPR052017">
    <property type="entry name" value="TSUP"/>
</dbReference>
<feature type="transmembrane region" description="Helical" evidence="8">
    <location>
        <begin position="82"/>
        <end position="102"/>
    </location>
</feature>
<name>A0ABV5P5P2_STRCM</name>
<feature type="transmembrane region" description="Helical" evidence="8">
    <location>
        <begin position="175"/>
        <end position="194"/>
    </location>
</feature>
<keyword evidence="7 8" id="KW-0472">Membrane</keyword>
<evidence type="ECO:0000256" key="6">
    <source>
        <dbReference type="ARBA" id="ARBA00022989"/>
    </source>
</evidence>
<dbReference type="RefSeq" id="WP_345219270.1">
    <property type="nucleotide sequence ID" value="NZ_BAAAXE010000002.1"/>
</dbReference>
<dbReference type="PANTHER" id="PTHR30269:SF32">
    <property type="entry name" value="MEMBRANE TRANSPORTER PROTEIN-RELATED"/>
    <property type="match status" value="1"/>
</dbReference>
<evidence type="ECO:0000256" key="1">
    <source>
        <dbReference type="ARBA" id="ARBA00004651"/>
    </source>
</evidence>
<comment type="similarity">
    <text evidence="2 8">Belongs to the 4-toluene sulfonate uptake permease (TSUP) (TC 2.A.102) family.</text>
</comment>
<organism evidence="9 10">
    <name type="scientific">Streptomyces cremeus</name>
    <dbReference type="NCBI Taxonomy" id="66881"/>
    <lineage>
        <taxon>Bacteria</taxon>
        <taxon>Bacillati</taxon>
        <taxon>Actinomycetota</taxon>
        <taxon>Actinomycetes</taxon>
        <taxon>Kitasatosporales</taxon>
        <taxon>Streptomycetaceae</taxon>
        <taxon>Streptomyces</taxon>
    </lineage>
</organism>
<evidence type="ECO:0000256" key="2">
    <source>
        <dbReference type="ARBA" id="ARBA00009142"/>
    </source>
</evidence>
<sequence>MTDAAPFSFGPTTFVLIVLTFFVGGLFKGLTGLGLPPVVLGVLTATIGIEPAKALIVIPTFLTNVAQAVRGGHGRRVVRLTWPFLLAATVFTLSGALTLSYFRADVMSALLGVGLAVYGILGLFRLRVNIRGKWWNHPVGVLLGAVNGFLTGMTGSSAVPGVFYLQSIGLLRDQLIQSMGILFTLSTVSLAWSLRTQDLLGANLLLMSAAALVPAFLGMSLGNKIRHSIPEEKFHTVLCTALVLLGLYITIQNLAA</sequence>
<dbReference type="EMBL" id="JBHMCR010000001">
    <property type="protein sequence ID" value="MFB9518527.1"/>
    <property type="molecule type" value="Genomic_DNA"/>
</dbReference>
<evidence type="ECO:0000256" key="7">
    <source>
        <dbReference type="ARBA" id="ARBA00023136"/>
    </source>
</evidence>
<keyword evidence="6 8" id="KW-1133">Transmembrane helix</keyword>
<feature type="transmembrane region" description="Helical" evidence="8">
    <location>
        <begin position="6"/>
        <end position="27"/>
    </location>
</feature>
<comment type="subcellular location">
    <subcellularLocation>
        <location evidence="1 8">Cell membrane</location>
        <topology evidence="1 8">Multi-pass membrane protein</topology>
    </subcellularLocation>
</comment>
<evidence type="ECO:0000256" key="8">
    <source>
        <dbReference type="RuleBase" id="RU363041"/>
    </source>
</evidence>
<dbReference type="Proteomes" id="UP001589718">
    <property type="component" value="Unassembled WGS sequence"/>
</dbReference>
<feature type="transmembrane region" description="Helical" evidence="8">
    <location>
        <begin position="140"/>
        <end position="163"/>
    </location>
</feature>
<keyword evidence="5 8" id="KW-0812">Transmembrane</keyword>
<feature type="transmembrane region" description="Helical" evidence="8">
    <location>
        <begin position="200"/>
        <end position="222"/>
    </location>
</feature>
<reference evidence="9 10" key="1">
    <citation type="submission" date="2024-09" db="EMBL/GenBank/DDBJ databases">
        <authorList>
            <person name="Sun Q."/>
            <person name="Mori K."/>
        </authorList>
    </citation>
    <scope>NUCLEOTIDE SEQUENCE [LARGE SCALE GENOMIC DNA]</scope>
    <source>
        <strain evidence="9 10">JCM 4362</strain>
    </source>
</reference>
<accession>A0ABV5P5P2</accession>
<dbReference type="Pfam" id="PF01925">
    <property type="entry name" value="TauE"/>
    <property type="match status" value="1"/>
</dbReference>
<evidence type="ECO:0000256" key="4">
    <source>
        <dbReference type="ARBA" id="ARBA00022475"/>
    </source>
</evidence>
<dbReference type="InterPro" id="IPR002781">
    <property type="entry name" value="TM_pro_TauE-like"/>
</dbReference>
<protein>
    <recommendedName>
        <fullName evidence="8">Probable membrane transporter protein</fullName>
    </recommendedName>
</protein>
<evidence type="ECO:0000256" key="3">
    <source>
        <dbReference type="ARBA" id="ARBA00022448"/>
    </source>
</evidence>
<dbReference type="PANTHER" id="PTHR30269">
    <property type="entry name" value="TRANSMEMBRANE PROTEIN YFCA"/>
    <property type="match status" value="1"/>
</dbReference>
<keyword evidence="10" id="KW-1185">Reference proteome</keyword>
<evidence type="ECO:0000256" key="5">
    <source>
        <dbReference type="ARBA" id="ARBA00022692"/>
    </source>
</evidence>
<keyword evidence="4 8" id="KW-1003">Cell membrane</keyword>
<evidence type="ECO:0000313" key="10">
    <source>
        <dbReference type="Proteomes" id="UP001589718"/>
    </source>
</evidence>